<feature type="chain" id="PRO_5038878455" description="Peptidase C39-like domain-containing protein" evidence="1">
    <location>
        <begin position="34"/>
        <end position="230"/>
    </location>
</feature>
<dbReference type="InterPro" id="IPR039564">
    <property type="entry name" value="Peptidase_C39-like"/>
</dbReference>
<name>D2B025_STRRD</name>
<proteinExistence type="predicted"/>
<dbReference type="KEGG" id="sro:Sros_4377"/>
<evidence type="ECO:0000256" key="1">
    <source>
        <dbReference type="SAM" id="SignalP"/>
    </source>
</evidence>
<dbReference type="Gene3D" id="3.90.70.10">
    <property type="entry name" value="Cysteine proteinases"/>
    <property type="match status" value="1"/>
</dbReference>
<dbReference type="HOGENOM" id="CLU_1204266_0_0_11"/>
<dbReference type="AlphaFoldDB" id="D2B025"/>
<dbReference type="EMBL" id="CP001814">
    <property type="protein sequence ID" value="ACZ87259.1"/>
    <property type="molecule type" value="Genomic_DNA"/>
</dbReference>
<accession>D2B025</accession>
<dbReference type="SUPFAM" id="SSF54001">
    <property type="entry name" value="Cysteine proteinases"/>
    <property type="match status" value="1"/>
</dbReference>
<gene>
    <name evidence="3" type="ordered locus">Sros_4377</name>
</gene>
<dbReference type="eggNOG" id="COG3271">
    <property type="taxonomic scope" value="Bacteria"/>
</dbReference>
<sequence length="230" mass="24959">MTNPPEIARVKKFLASAALTSAFIALHPASALATQAPASSATAQASASPTRAKLTIKGVFQATEYWCAPASASVALRTLGIKVNQATLAKKMRTNKDGSLADNILRVLNAYSKKTGYTYVPSSDAYSSKRLGQRLAHSIGTLGKAVPVQVFLDRLPWYRDVDFGRKNVGHVMIVHGYDKEAKTFIVWDPNNYTGDGGEHRITWAQLAKASFSTNPAPGYSRWGIYQPVKK</sequence>
<organism evidence="3 4">
    <name type="scientific">Streptosporangium roseum (strain ATCC 12428 / DSM 43021 / JCM 3005 / KCTC 9067 / NCIMB 10171 / NRRL 2505 / NI 9100)</name>
    <dbReference type="NCBI Taxonomy" id="479432"/>
    <lineage>
        <taxon>Bacteria</taxon>
        <taxon>Bacillati</taxon>
        <taxon>Actinomycetota</taxon>
        <taxon>Actinomycetes</taxon>
        <taxon>Streptosporangiales</taxon>
        <taxon>Streptosporangiaceae</taxon>
        <taxon>Streptosporangium</taxon>
    </lineage>
</organism>
<dbReference type="Proteomes" id="UP000002029">
    <property type="component" value="Chromosome"/>
</dbReference>
<protein>
    <recommendedName>
        <fullName evidence="2">Peptidase C39-like domain-containing protein</fullName>
    </recommendedName>
</protein>
<dbReference type="InterPro" id="IPR038765">
    <property type="entry name" value="Papain-like_cys_pep_sf"/>
</dbReference>
<keyword evidence="1" id="KW-0732">Signal</keyword>
<reference evidence="3 4" key="1">
    <citation type="journal article" date="2010" name="Stand. Genomic Sci.">
        <title>Complete genome sequence of Streptosporangium roseum type strain (NI 9100).</title>
        <authorList>
            <person name="Nolan M."/>
            <person name="Sikorski J."/>
            <person name="Jando M."/>
            <person name="Lucas S."/>
            <person name="Lapidus A."/>
            <person name="Glavina Del Rio T."/>
            <person name="Chen F."/>
            <person name="Tice H."/>
            <person name="Pitluck S."/>
            <person name="Cheng J.F."/>
            <person name="Chertkov O."/>
            <person name="Sims D."/>
            <person name="Meincke L."/>
            <person name="Brettin T."/>
            <person name="Han C."/>
            <person name="Detter J.C."/>
            <person name="Bruce D."/>
            <person name="Goodwin L."/>
            <person name="Land M."/>
            <person name="Hauser L."/>
            <person name="Chang Y.J."/>
            <person name="Jeffries C.D."/>
            <person name="Ivanova N."/>
            <person name="Mavromatis K."/>
            <person name="Mikhailova N."/>
            <person name="Chen A."/>
            <person name="Palaniappan K."/>
            <person name="Chain P."/>
            <person name="Rohde M."/>
            <person name="Goker M."/>
            <person name="Bristow J."/>
            <person name="Eisen J.A."/>
            <person name="Markowitz V."/>
            <person name="Hugenholtz P."/>
            <person name="Kyrpides N.C."/>
            <person name="Klenk H.P."/>
        </authorList>
    </citation>
    <scope>NUCLEOTIDE SEQUENCE [LARGE SCALE GENOMIC DNA]</scope>
    <source>
        <strain evidence="4">ATCC 12428 / DSM 43021 / JCM 3005 / NI 9100</strain>
    </source>
</reference>
<dbReference type="Pfam" id="PF13529">
    <property type="entry name" value="Peptidase_C39_2"/>
    <property type="match status" value="1"/>
</dbReference>
<feature type="domain" description="Peptidase C39-like" evidence="2">
    <location>
        <begin position="56"/>
        <end position="190"/>
    </location>
</feature>
<evidence type="ECO:0000313" key="4">
    <source>
        <dbReference type="Proteomes" id="UP000002029"/>
    </source>
</evidence>
<evidence type="ECO:0000259" key="2">
    <source>
        <dbReference type="Pfam" id="PF13529"/>
    </source>
</evidence>
<feature type="signal peptide" evidence="1">
    <location>
        <begin position="1"/>
        <end position="33"/>
    </location>
</feature>
<evidence type="ECO:0000313" key="3">
    <source>
        <dbReference type="EMBL" id="ACZ87259.1"/>
    </source>
</evidence>
<keyword evidence="4" id="KW-1185">Reference proteome</keyword>